<proteinExistence type="predicted"/>
<evidence type="ECO:0000256" key="6">
    <source>
        <dbReference type="SAM" id="Phobius"/>
    </source>
</evidence>
<feature type="transmembrane region" description="Helical" evidence="6">
    <location>
        <begin position="163"/>
        <end position="189"/>
    </location>
</feature>
<keyword evidence="2" id="KW-1003">Cell membrane</keyword>
<evidence type="ECO:0000256" key="2">
    <source>
        <dbReference type="ARBA" id="ARBA00022475"/>
    </source>
</evidence>
<sequence>MHQMKTIICQFSKKPFVRNVVIMTSGTAAAQLIAVAASPIITRLYGPEVYGMMGVFQSTAQIIVPIAALTYPVAIVLPKSDQDAKGIMRLSIYISIALSVLSLLLLLIFNKPIVELFNIEEIAPYTFLFPLVILFSGLMQVNEQWLIRTKQFRITAKTMFYRSLFINGGRVGIGFYYPVAAVLISLTAVENGFRALMMRLHIRKSTYKLNDSDYNKSPLKSLAKKYKNFPIYRSPHVFISALSQNMPVLLLTFFFGPASAGFFAIGRTVLNVPSQLIGKSIGDVFYPRISEAINKKEHITKPIIKATVALFIVGIIPYGIIMAFGPSIFSLVFGSDWSTAGEYARWMAFWVFCMFLNRPSTKALPAMFAQAFQLKYATFTLVIRFLAFVTGYYFFSDDLIALAFFSIVAGLLSLGLIMLTLLISKKFDMENVKG</sequence>
<reference evidence="8" key="1">
    <citation type="journal article" date="2019" name="Int. J. Syst. Evol. Microbiol.">
        <title>The Global Catalogue of Microorganisms (GCM) 10K type strain sequencing project: providing services to taxonomists for standard genome sequencing and annotation.</title>
        <authorList>
            <consortium name="The Broad Institute Genomics Platform"/>
            <consortium name="The Broad Institute Genome Sequencing Center for Infectious Disease"/>
            <person name="Wu L."/>
            <person name="Ma J."/>
        </authorList>
    </citation>
    <scope>NUCLEOTIDE SEQUENCE [LARGE SCALE GENOMIC DNA]</scope>
    <source>
        <strain evidence="8">CCUG 54822</strain>
    </source>
</reference>
<accession>A0ABW3ZVA9</accession>
<keyword evidence="3 6" id="KW-0812">Transmembrane</keyword>
<feature type="transmembrane region" description="Helical" evidence="6">
    <location>
        <begin position="401"/>
        <end position="423"/>
    </location>
</feature>
<keyword evidence="4 6" id="KW-1133">Transmembrane helix</keyword>
<feature type="transmembrane region" description="Helical" evidence="6">
    <location>
        <begin position="20"/>
        <end position="40"/>
    </location>
</feature>
<dbReference type="Proteomes" id="UP001597178">
    <property type="component" value="Unassembled WGS sequence"/>
</dbReference>
<evidence type="ECO:0000256" key="1">
    <source>
        <dbReference type="ARBA" id="ARBA00004651"/>
    </source>
</evidence>
<protein>
    <submittedName>
        <fullName evidence="7">Lipopolysaccharide biosynthesis protein</fullName>
    </submittedName>
</protein>
<evidence type="ECO:0000313" key="7">
    <source>
        <dbReference type="EMBL" id="MFD1362325.1"/>
    </source>
</evidence>
<feature type="transmembrane region" description="Helical" evidence="6">
    <location>
        <begin position="337"/>
        <end position="356"/>
    </location>
</feature>
<dbReference type="EMBL" id="JBHTNH010000025">
    <property type="protein sequence ID" value="MFD1362325.1"/>
    <property type="molecule type" value="Genomic_DNA"/>
</dbReference>
<feature type="transmembrane region" description="Helical" evidence="6">
    <location>
        <begin position="248"/>
        <end position="270"/>
    </location>
</feature>
<feature type="transmembrane region" description="Helical" evidence="6">
    <location>
        <begin position="376"/>
        <end position="395"/>
    </location>
</feature>
<name>A0ABW3ZVA9_9BACI</name>
<dbReference type="Pfam" id="PF13440">
    <property type="entry name" value="Polysacc_synt_3"/>
    <property type="match status" value="1"/>
</dbReference>
<evidence type="ECO:0000256" key="3">
    <source>
        <dbReference type="ARBA" id="ARBA00022692"/>
    </source>
</evidence>
<feature type="transmembrane region" description="Helical" evidence="6">
    <location>
        <begin position="122"/>
        <end position="142"/>
    </location>
</feature>
<feature type="transmembrane region" description="Helical" evidence="6">
    <location>
        <begin position="60"/>
        <end position="78"/>
    </location>
</feature>
<dbReference type="RefSeq" id="WP_382400761.1">
    <property type="nucleotide sequence ID" value="NZ_JBHTNH010000025.1"/>
</dbReference>
<dbReference type="PANTHER" id="PTHR30250">
    <property type="entry name" value="PST FAMILY PREDICTED COLANIC ACID TRANSPORTER"/>
    <property type="match status" value="1"/>
</dbReference>
<comment type="subcellular location">
    <subcellularLocation>
        <location evidence="1">Cell membrane</location>
        <topology evidence="1">Multi-pass membrane protein</topology>
    </subcellularLocation>
</comment>
<dbReference type="InterPro" id="IPR050833">
    <property type="entry name" value="Poly_Biosynth_Transport"/>
</dbReference>
<feature type="transmembrane region" description="Helical" evidence="6">
    <location>
        <begin position="303"/>
        <end position="325"/>
    </location>
</feature>
<evidence type="ECO:0000256" key="4">
    <source>
        <dbReference type="ARBA" id="ARBA00022989"/>
    </source>
</evidence>
<comment type="caution">
    <text evidence="7">The sequence shown here is derived from an EMBL/GenBank/DDBJ whole genome shotgun (WGS) entry which is preliminary data.</text>
</comment>
<organism evidence="7 8">
    <name type="scientific">Lentibacillus salinarum</name>
    <dbReference type="NCBI Taxonomy" id="446820"/>
    <lineage>
        <taxon>Bacteria</taxon>
        <taxon>Bacillati</taxon>
        <taxon>Bacillota</taxon>
        <taxon>Bacilli</taxon>
        <taxon>Bacillales</taxon>
        <taxon>Bacillaceae</taxon>
        <taxon>Lentibacillus</taxon>
    </lineage>
</organism>
<evidence type="ECO:0000313" key="8">
    <source>
        <dbReference type="Proteomes" id="UP001597178"/>
    </source>
</evidence>
<feature type="transmembrane region" description="Helical" evidence="6">
    <location>
        <begin position="90"/>
        <end position="110"/>
    </location>
</feature>
<gene>
    <name evidence="7" type="ORF">ACFQ4A_11730</name>
</gene>
<keyword evidence="8" id="KW-1185">Reference proteome</keyword>
<keyword evidence="5 6" id="KW-0472">Membrane</keyword>
<dbReference type="PANTHER" id="PTHR30250:SF28">
    <property type="entry name" value="POLYSACCHARIDE BIOSYNTHESIS PROTEIN"/>
    <property type="match status" value="1"/>
</dbReference>
<evidence type="ECO:0000256" key="5">
    <source>
        <dbReference type="ARBA" id="ARBA00023136"/>
    </source>
</evidence>